<dbReference type="RefSeq" id="WP_301591896.1">
    <property type="nucleotide sequence ID" value="NZ_JAPFQI010000020.1"/>
</dbReference>
<reference evidence="1 2" key="1">
    <citation type="submission" date="2022-10" db="EMBL/GenBank/DDBJ databases">
        <title>Roseococcus glaciei nov., sp. nov., isolated from glacier.</title>
        <authorList>
            <person name="Liu Q."/>
            <person name="Xin Y.-H."/>
        </authorList>
    </citation>
    <scope>NUCLEOTIDE SEQUENCE [LARGE SCALE GENOMIC DNA]</scope>
    <source>
        <strain evidence="1 2">MDT2-1-1</strain>
    </source>
</reference>
<evidence type="ECO:0000313" key="1">
    <source>
        <dbReference type="EMBL" id="MCW8087689.1"/>
    </source>
</evidence>
<comment type="caution">
    <text evidence="1">The sequence shown here is derived from an EMBL/GenBank/DDBJ whole genome shotgun (WGS) entry which is preliminary data.</text>
</comment>
<sequence>MVAAWAIPTFSVANAVAITSSISITDTSFFVFATFDALAWSHTLASSLRR</sequence>
<proteinExistence type="predicted"/>
<keyword evidence="2" id="KW-1185">Reference proteome</keyword>
<gene>
    <name evidence="1" type="ORF">OF850_18910</name>
</gene>
<accession>A0ABT3NZV6</accession>
<name>A0ABT3NZV6_9PROT</name>
<protein>
    <submittedName>
        <fullName evidence="1">Uncharacterized protein</fullName>
    </submittedName>
</protein>
<dbReference type="EMBL" id="JAPFQI010000020">
    <property type="protein sequence ID" value="MCW8087689.1"/>
    <property type="molecule type" value="Genomic_DNA"/>
</dbReference>
<organism evidence="1 2">
    <name type="scientific">Sabulicella glaciei</name>
    <dbReference type="NCBI Taxonomy" id="2984948"/>
    <lineage>
        <taxon>Bacteria</taxon>
        <taxon>Pseudomonadati</taxon>
        <taxon>Pseudomonadota</taxon>
        <taxon>Alphaproteobacteria</taxon>
        <taxon>Acetobacterales</taxon>
        <taxon>Acetobacteraceae</taxon>
        <taxon>Sabulicella</taxon>
    </lineage>
</organism>
<evidence type="ECO:0000313" key="2">
    <source>
        <dbReference type="Proteomes" id="UP001526430"/>
    </source>
</evidence>
<dbReference type="Proteomes" id="UP001526430">
    <property type="component" value="Unassembled WGS sequence"/>
</dbReference>